<gene>
    <name evidence="1" type="ORF">HC175_11390</name>
</gene>
<dbReference type="RefSeq" id="WP_168138632.1">
    <property type="nucleotide sequence ID" value="NZ_JAAVJR010000006.1"/>
</dbReference>
<dbReference type="Proteomes" id="UP000703674">
    <property type="component" value="Unassembled WGS sequence"/>
</dbReference>
<sequence length="84" mass="10182">MDNNNLKEDKDFRNLIEDELNIYNSIEVIKSKTLEELYLTRPEIDLFLNKFEDTYDVYLEEWELNLEIKFGDFMKKLLNIINGN</sequence>
<dbReference type="EMBL" id="JAAVJR010000006">
    <property type="protein sequence ID" value="NJW53524.1"/>
    <property type="molecule type" value="Genomic_DNA"/>
</dbReference>
<keyword evidence="2" id="KW-1185">Reference proteome</keyword>
<evidence type="ECO:0000313" key="2">
    <source>
        <dbReference type="Proteomes" id="UP000703674"/>
    </source>
</evidence>
<comment type="caution">
    <text evidence="1">The sequence shown here is derived from an EMBL/GenBank/DDBJ whole genome shotgun (WGS) entry which is preliminary data.</text>
</comment>
<evidence type="ECO:0000313" key="1">
    <source>
        <dbReference type="EMBL" id="NJW53524.1"/>
    </source>
</evidence>
<protein>
    <submittedName>
        <fullName evidence="1">Uncharacterized protein</fullName>
    </submittedName>
</protein>
<reference evidence="1 2" key="1">
    <citation type="submission" date="2020-03" db="EMBL/GenBank/DDBJ databases">
        <title>Salinimicrobium sp. nov, isolated from SCS.</title>
        <authorList>
            <person name="Cao W.R."/>
        </authorList>
    </citation>
    <scope>NUCLEOTIDE SEQUENCE [LARGE SCALE GENOMIC DNA]</scope>
    <source>
        <strain evidence="2">J15B91</strain>
    </source>
</reference>
<proteinExistence type="predicted"/>
<name>A0ABX1CZ26_9FLAO</name>
<accession>A0ABX1CZ26</accession>
<organism evidence="1 2">
    <name type="scientific">Salinimicrobium oceani</name>
    <dbReference type="NCBI Taxonomy" id="2722702"/>
    <lineage>
        <taxon>Bacteria</taxon>
        <taxon>Pseudomonadati</taxon>
        <taxon>Bacteroidota</taxon>
        <taxon>Flavobacteriia</taxon>
        <taxon>Flavobacteriales</taxon>
        <taxon>Flavobacteriaceae</taxon>
        <taxon>Salinimicrobium</taxon>
    </lineage>
</organism>